<organism evidence="5 6">
    <name type="scientific">Agathobaculum faecis</name>
    <dbReference type="NCBI Taxonomy" id="2763013"/>
    <lineage>
        <taxon>Bacteria</taxon>
        <taxon>Bacillati</taxon>
        <taxon>Bacillota</taxon>
        <taxon>Clostridia</taxon>
        <taxon>Eubacteriales</taxon>
        <taxon>Butyricicoccaceae</taxon>
        <taxon>Agathobaculum</taxon>
    </lineage>
</organism>
<evidence type="ECO:0000256" key="1">
    <source>
        <dbReference type="ARBA" id="ARBA00023015"/>
    </source>
</evidence>
<accession>A0A923LV36</accession>
<dbReference type="InterPro" id="IPR036390">
    <property type="entry name" value="WH_DNA-bd_sf"/>
</dbReference>
<evidence type="ECO:0000313" key="5">
    <source>
        <dbReference type="EMBL" id="MBC5724519.1"/>
    </source>
</evidence>
<dbReference type="InterPro" id="IPR011711">
    <property type="entry name" value="GntR_C"/>
</dbReference>
<dbReference type="PANTHER" id="PTHR43537">
    <property type="entry name" value="TRANSCRIPTIONAL REGULATOR, GNTR FAMILY"/>
    <property type="match status" value="1"/>
</dbReference>
<dbReference type="GO" id="GO:0003677">
    <property type="term" value="F:DNA binding"/>
    <property type="evidence" value="ECO:0007669"/>
    <property type="project" value="UniProtKB-KW"/>
</dbReference>
<evidence type="ECO:0000256" key="2">
    <source>
        <dbReference type="ARBA" id="ARBA00023125"/>
    </source>
</evidence>
<sequence length="222" mass="25692">MAVQKEPSMQSKAYHFIKNKITSCEYAPNQLLSESLLQEELGFSRTPVREAISRLAQEGLLKVFPKRGIVVSGITVSDIRMIFEVRTLVEPYALRTCGDNINQHEIERFSQIFHDFETTNNCPDFYELDDRFHLFLISALQNDYLLDLYARIQTQNIRLRIMSGQSIDRRLQESMEEHAQIADACLARNWELAASAMLQHLEFSKQSALTTILRFRSDTDII</sequence>
<dbReference type="InterPro" id="IPR036388">
    <property type="entry name" value="WH-like_DNA-bd_sf"/>
</dbReference>
<gene>
    <name evidence="5" type="ORF">H8S45_03410</name>
</gene>
<evidence type="ECO:0000313" key="6">
    <source>
        <dbReference type="Proteomes" id="UP000606499"/>
    </source>
</evidence>
<dbReference type="CDD" id="cd07377">
    <property type="entry name" value="WHTH_GntR"/>
    <property type="match status" value="1"/>
</dbReference>
<dbReference type="SMART" id="SM00345">
    <property type="entry name" value="HTH_GNTR"/>
    <property type="match status" value="1"/>
</dbReference>
<dbReference type="EMBL" id="JACOPL010000003">
    <property type="protein sequence ID" value="MBC5724519.1"/>
    <property type="molecule type" value="Genomic_DNA"/>
</dbReference>
<dbReference type="SUPFAM" id="SSF48008">
    <property type="entry name" value="GntR ligand-binding domain-like"/>
    <property type="match status" value="1"/>
</dbReference>
<evidence type="ECO:0000259" key="4">
    <source>
        <dbReference type="PROSITE" id="PS50949"/>
    </source>
</evidence>
<proteinExistence type="predicted"/>
<dbReference type="InterPro" id="IPR008920">
    <property type="entry name" value="TF_FadR/GntR_C"/>
</dbReference>
<keyword evidence="1" id="KW-0805">Transcription regulation</keyword>
<comment type="caution">
    <text evidence="5">The sequence shown here is derived from an EMBL/GenBank/DDBJ whole genome shotgun (WGS) entry which is preliminary data.</text>
</comment>
<reference evidence="5" key="1">
    <citation type="submission" date="2020-08" db="EMBL/GenBank/DDBJ databases">
        <title>Genome public.</title>
        <authorList>
            <person name="Liu C."/>
            <person name="Sun Q."/>
        </authorList>
    </citation>
    <scope>NUCLEOTIDE SEQUENCE</scope>
    <source>
        <strain evidence="5">NSJ-28</strain>
    </source>
</reference>
<keyword evidence="6" id="KW-1185">Reference proteome</keyword>
<dbReference type="PROSITE" id="PS50949">
    <property type="entry name" value="HTH_GNTR"/>
    <property type="match status" value="1"/>
</dbReference>
<dbReference type="SUPFAM" id="SSF46785">
    <property type="entry name" value="Winged helix' DNA-binding domain"/>
    <property type="match status" value="1"/>
</dbReference>
<dbReference type="RefSeq" id="WP_054328447.1">
    <property type="nucleotide sequence ID" value="NZ_JACOPL010000003.1"/>
</dbReference>
<evidence type="ECO:0000256" key="3">
    <source>
        <dbReference type="ARBA" id="ARBA00023163"/>
    </source>
</evidence>
<dbReference type="Gene3D" id="1.10.10.10">
    <property type="entry name" value="Winged helix-like DNA-binding domain superfamily/Winged helix DNA-binding domain"/>
    <property type="match status" value="1"/>
</dbReference>
<name>A0A923LV36_9FIRM</name>
<dbReference type="AlphaFoldDB" id="A0A923LV36"/>
<dbReference type="Gene3D" id="1.20.120.530">
    <property type="entry name" value="GntR ligand-binding domain-like"/>
    <property type="match status" value="1"/>
</dbReference>
<dbReference type="PRINTS" id="PR00035">
    <property type="entry name" value="HTHGNTR"/>
</dbReference>
<feature type="domain" description="HTH gntR-type" evidence="4">
    <location>
        <begin position="7"/>
        <end position="74"/>
    </location>
</feature>
<dbReference type="InterPro" id="IPR000524">
    <property type="entry name" value="Tscrpt_reg_HTH_GntR"/>
</dbReference>
<dbReference type="Pfam" id="PF07729">
    <property type="entry name" value="FCD"/>
    <property type="match status" value="1"/>
</dbReference>
<dbReference type="GO" id="GO:0003700">
    <property type="term" value="F:DNA-binding transcription factor activity"/>
    <property type="evidence" value="ECO:0007669"/>
    <property type="project" value="InterPro"/>
</dbReference>
<keyword evidence="3" id="KW-0804">Transcription</keyword>
<dbReference type="Pfam" id="PF00392">
    <property type="entry name" value="GntR"/>
    <property type="match status" value="1"/>
</dbReference>
<keyword evidence="2" id="KW-0238">DNA-binding</keyword>
<dbReference type="PANTHER" id="PTHR43537:SF24">
    <property type="entry name" value="GLUCONATE OPERON TRANSCRIPTIONAL REPRESSOR"/>
    <property type="match status" value="1"/>
</dbReference>
<dbReference type="Proteomes" id="UP000606499">
    <property type="component" value="Unassembled WGS sequence"/>
</dbReference>
<protein>
    <submittedName>
        <fullName evidence="5">GntR family transcriptional regulator</fullName>
    </submittedName>
</protein>
<dbReference type="SMART" id="SM00895">
    <property type="entry name" value="FCD"/>
    <property type="match status" value="1"/>
</dbReference>